<keyword evidence="7" id="KW-1185">Reference proteome</keyword>
<dbReference type="PROSITE" id="PS00529">
    <property type="entry name" value="RIBOSOMAL_S24E"/>
    <property type="match status" value="1"/>
</dbReference>
<dbReference type="GO" id="GO:0003735">
    <property type="term" value="F:structural constituent of ribosome"/>
    <property type="evidence" value="ECO:0007669"/>
    <property type="project" value="InterPro"/>
</dbReference>
<dbReference type="EMBL" id="JAKZEL010000028">
    <property type="protein sequence ID" value="KAI4529289.1"/>
    <property type="molecule type" value="Genomic_DNA"/>
</dbReference>
<accession>A0AAD4TMP9</accession>
<dbReference type="GO" id="GO:0006412">
    <property type="term" value="P:translation"/>
    <property type="evidence" value="ECO:0007669"/>
    <property type="project" value="InterPro"/>
</dbReference>
<keyword evidence="2" id="KW-0689">Ribosomal protein</keyword>
<dbReference type="Pfam" id="PF01282">
    <property type="entry name" value="Ribosomal_S24e"/>
    <property type="match status" value="1"/>
</dbReference>
<name>A0AAD4TMP9_OVIAM</name>
<keyword evidence="3" id="KW-0687">Ribonucleoprotein</keyword>
<evidence type="ECO:0000256" key="5">
    <source>
        <dbReference type="SAM" id="MobiDB-lite"/>
    </source>
</evidence>
<proteinExistence type="inferred from homology"/>
<evidence type="ECO:0000256" key="4">
    <source>
        <dbReference type="RuleBase" id="RU004383"/>
    </source>
</evidence>
<gene>
    <name evidence="6" type="ORF">MG293_020537</name>
</gene>
<dbReference type="Proteomes" id="UP001214576">
    <property type="component" value="Unassembled WGS sequence"/>
</dbReference>
<feature type="region of interest" description="Disordered" evidence="5">
    <location>
        <begin position="96"/>
        <end position="120"/>
    </location>
</feature>
<dbReference type="Gene3D" id="3.30.70.3370">
    <property type="match status" value="1"/>
</dbReference>
<dbReference type="GO" id="GO:0022627">
    <property type="term" value="C:cytosolic small ribosomal subunit"/>
    <property type="evidence" value="ECO:0007669"/>
    <property type="project" value="UniProtKB-ARBA"/>
</dbReference>
<evidence type="ECO:0000313" key="6">
    <source>
        <dbReference type="EMBL" id="KAI4529289.1"/>
    </source>
</evidence>
<dbReference type="InterPro" id="IPR012678">
    <property type="entry name" value="Ribosomal_uL23/eL15/eS24_sf"/>
</dbReference>
<protein>
    <recommendedName>
        <fullName evidence="4">40S ribosomal protein S24</fullName>
    </recommendedName>
</protein>
<sequence length="368" mass="41339">MNDTVTIRTRKFMTNRLLQRKQMVIDVLHPGKATVPKTEIREKLAKMYKTTPDVIFVFGFRTHFGGGKTTGFGMIYDSLDYAKKNEPKHRLARHGLYEKKKTSRKQRKERKNRMKKVRGTAKANVGAGKKPWVLCVAPQESTLVRALTWCMRTAGPEKATFSKFCHSYNRVLDLAPETGGLEKTQEFGTWPPLLDVLERLFDFMFEWILLLRLLSQLTMSYPPYWIMRSLGSESKHGPIYLPSTYQAAGPWTLQGACRELVSTDAQDLFRFPDSAVSSAPNCSGFLPARFLLSSVEGGLSPALRSVAGGTAAFLLGQKSEIRWLLLLCSLKCPGTFGDLEVKDDCKPDLPSGAPVLELSQSLEKLYNC</sequence>
<dbReference type="InterPro" id="IPR018098">
    <property type="entry name" value="Ribosomal_eS24_CS"/>
</dbReference>
<dbReference type="SUPFAM" id="SSF54189">
    <property type="entry name" value="Ribosomal proteins S24e, L23 and L15e"/>
    <property type="match status" value="1"/>
</dbReference>
<organism evidence="6 7">
    <name type="scientific">Ovis ammon polii</name>
    <dbReference type="NCBI Taxonomy" id="230172"/>
    <lineage>
        <taxon>Eukaryota</taxon>
        <taxon>Metazoa</taxon>
        <taxon>Chordata</taxon>
        <taxon>Craniata</taxon>
        <taxon>Vertebrata</taxon>
        <taxon>Euteleostomi</taxon>
        <taxon>Mammalia</taxon>
        <taxon>Eutheria</taxon>
        <taxon>Laurasiatheria</taxon>
        <taxon>Artiodactyla</taxon>
        <taxon>Ruminantia</taxon>
        <taxon>Pecora</taxon>
        <taxon>Bovidae</taxon>
        <taxon>Caprinae</taxon>
        <taxon>Ovis</taxon>
    </lineage>
</organism>
<reference evidence="6" key="1">
    <citation type="submission" date="2022-03" db="EMBL/GenBank/DDBJ databases">
        <title>Genomic analyses of argali, domestic sheep and their hybrids provide insights into chromosomal evolution, heterosis and genetic basis of agronomic traits.</title>
        <authorList>
            <person name="Li M."/>
        </authorList>
    </citation>
    <scope>NUCLEOTIDE SEQUENCE</scope>
    <source>
        <strain evidence="6">CAU-MHL-2022a</strain>
        <tissue evidence="6">Skin</tissue>
    </source>
</reference>
<evidence type="ECO:0000256" key="1">
    <source>
        <dbReference type="ARBA" id="ARBA00009680"/>
    </source>
</evidence>
<dbReference type="InterPro" id="IPR053709">
    <property type="entry name" value="eRP_eS24_sf"/>
</dbReference>
<dbReference type="AlphaFoldDB" id="A0AAD4TMP9"/>
<dbReference type="PANTHER" id="PTHR10496">
    <property type="entry name" value="40S RIBOSOMAL PROTEIN S24"/>
    <property type="match status" value="1"/>
</dbReference>
<comment type="caution">
    <text evidence="6">The sequence shown here is derived from an EMBL/GenBank/DDBJ whole genome shotgun (WGS) entry which is preliminary data.</text>
</comment>
<dbReference type="HAMAP" id="MF_00545">
    <property type="entry name" value="Ribosomal_eS24"/>
    <property type="match status" value="1"/>
</dbReference>
<dbReference type="FunFam" id="3.30.70.3370:FF:000001">
    <property type="entry name" value="40S ribosomal protein S24"/>
    <property type="match status" value="1"/>
</dbReference>
<dbReference type="InterPro" id="IPR001976">
    <property type="entry name" value="Ribosomal_eS24"/>
</dbReference>
<evidence type="ECO:0000313" key="7">
    <source>
        <dbReference type="Proteomes" id="UP001214576"/>
    </source>
</evidence>
<comment type="similarity">
    <text evidence="1 4">Belongs to the eukaryotic ribosomal protein eS24 family.</text>
</comment>
<feature type="compositionally biased region" description="Basic residues" evidence="5">
    <location>
        <begin position="101"/>
        <end position="119"/>
    </location>
</feature>
<evidence type="ECO:0000256" key="3">
    <source>
        <dbReference type="ARBA" id="ARBA00023274"/>
    </source>
</evidence>
<evidence type="ECO:0000256" key="2">
    <source>
        <dbReference type="ARBA" id="ARBA00022980"/>
    </source>
</evidence>